<dbReference type="GO" id="GO:0003677">
    <property type="term" value="F:DNA binding"/>
    <property type="evidence" value="ECO:0007669"/>
    <property type="project" value="InterPro"/>
</dbReference>
<organism evidence="1 2">
    <name type="scientific">Pandoraea sputorum</name>
    <dbReference type="NCBI Taxonomy" id="93222"/>
    <lineage>
        <taxon>Bacteria</taxon>
        <taxon>Pseudomonadati</taxon>
        <taxon>Pseudomonadota</taxon>
        <taxon>Betaproteobacteria</taxon>
        <taxon>Burkholderiales</taxon>
        <taxon>Burkholderiaceae</taxon>
        <taxon>Pandoraea</taxon>
    </lineage>
</organism>
<protein>
    <submittedName>
        <fullName evidence="1">Cro/Cl family transcriptional regulator</fullName>
    </submittedName>
</protein>
<sequence length="81" mass="8892">MDHPLNRALKAANLSAQGLADALGVTRSAVLQWKQEGRRVPAEHCPKIEDLSGGAVHCEDLNDRVDWAYVRAHPVPEMTHA</sequence>
<evidence type="ECO:0000313" key="2">
    <source>
        <dbReference type="Proteomes" id="UP000335538"/>
    </source>
</evidence>
<name>A0A5E5BI56_9BURK</name>
<proteinExistence type="predicted"/>
<dbReference type="Pfam" id="PF15943">
    <property type="entry name" value="YdaS_toxin"/>
    <property type="match status" value="1"/>
</dbReference>
<reference evidence="1 2" key="1">
    <citation type="submission" date="2019-08" db="EMBL/GenBank/DDBJ databases">
        <authorList>
            <person name="Peeters C."/>
        </authorList>
    </citation>
    <scope>NUCLEOTIDE SEQUENCE [LARGE SCALE GENOMIC DNA]</scope>
    <source>
        <strain evidence="1 2">LMG 31121</strain>
    </source>
</reference>
<dbReference type="Gene3D" id="1.10.260.40">
    <property type="entry name" value="lambda repressor-like DNA-binding domains"/>
    <property type="match status" value="1"/>
</dbReference>
<dbReference type="AlphaFoldDB" id="A0A5E5BI56"/>
<gene>
    <name evidence="1" type="ORF">PSP31121_05018</name>
</gene>
<dbReference type="Proteomes" id="UP000335538">
    <property type="component" value="Unassembled WGS sequence"/>
</dbReference>
<evidence type="ECO:0000313" key="1">
    <source>
        <dbReference type="EMBL" id="VVE84967.1"/>
    </source>
</evidence>
<dbReference type="CDD" id="cd00093">
    <property type="entry name" value="HTH_XRE"/>
    <property type="match status" value="1"/>
</dbReference>
<dbReference type="EMBL" id="CABPSR010000022">
    <property type="protein sequence ID" value="VVE84967.1"/>
    <property type="molecule type" value="Genomic_DNA"/>
</dbReference>
<dbReference type="InterPro" id="IPR031856">
    <property type="entry name" value="YdaS_toxin-like"/>
</dbReference>
<dbReference type="RefSeq" id="WP_150811175.1">
    <property type="nucleotide sequence ID" value="NZ_CABPSR010000022.1"/>
</dbReference>
<dbReference type="SUPFAM" id="SSF47413">
    <property type="entry name" value="lambda repressor-like DNA-binding domains"/>
    <property type="match status" value="1"/>
</dbReference>
<dbReference type="InterPro" id="IPR001387">
    <property type="entry name" value="Cro/C1-type_HTH"/>
</dbReference>
<dbReference type="InterPro" id="IPR010982">
    <property type="entry name" value="Lambda_DNA-bd_dom_sf"/>
</dbReference>
<accession>A0A5E5BI56</accession>